<comment type="cofactor">
    <cofactor evidence="16">
        <name>NH4(+)</name>
        <dbReference type="ChEBI" id="CHEBI:28938"/>
    </cofactor>
    <cofactor evidence="16">
        <name>K(+)</name>
        <dbReference type="ChEBI" id="CHEBI:29103"/>
    </cofactor>
    <text evidence="16">A monovalent cation. Ammonium or potassium.</text>
</comment>
<protein>
    <recommendedName>
        <fullName evidence="15 16">Type III pantothenate kinase</fullName>
        <ecNumber evidence="6 16">2.7.1.33</ecNumber>
    </recommendedName>
    <alternativeName>
        <fullName evidence="16">PanK-III</fullName>
    </alternativeName>
    <alternativeName>
        <fullName evidence="16">Pantothenic acid kinase</fullName>
    </alternativeName>
</protein>
<evidence type="ECO:0000256" key="1">
    <source>
        <dbReference type="ARBA" id="ARBA00001206"/>
    </source>
</evidence>
<dbReference type="EMBL" id="LMBR01000004">
    <property type="protein sequence ID" value="KUL33082.1"/>
    <property type="molecule type" value="Genomic_DNA"/>
</dbReference>
<evidence type="ECO:0000256" key="5">
    <source>
        <dbReference type="ARBA" id="ARBA00011738"/>
    </source>
</evidence>
<evidence type="ECO:0000256" key="14">
    <source>
        <dbReference type="ARBA" id="ARBA00038036"/>
    </source>
</evidence>
<comment type="similarity">
    <text evidence="14 16">Belongs to the type III pantothenate kinase family.</text>
</comment>
<organism evidence="17 18">
    <name type="scientific">Chlorobium limicola</name>
    <dbReference type="NCBI Taxonomy" id="1092"/>
    <lineage>
        <taxon>Bacteria</taxon>
        <taxon>Pseudomonadati</taxon>
        <taxon>Chlorobiota</taxon>
        <taxon>Chlorobiia</taxon>
        <taxon>Chlorobiales</taxon>
        <taxon>Chlorobiaceae</taxon>
        <taxon>Chlorobium/Pelodictyon group</taxon>
        <taxon>Chlorobium</taxon>
    </lineage>
</organism>
<feature type="binding site" evidence="16">
    <location>
        <begin position="111"/>
        <end position="114"/>
    </location>
    <ligand>
        <name>substrate</name>
    </ligand>
</feature>
<feature type="binding site" evidence="16">
    <location>
        <position position="189"/>
    </location>
    <ligand>
        <name>substrate</name>
    </ligand>
</feature>
<comment type="cofactor">
    <cofactor evidence="2">
        <name>K(+)</name>
        <dbReference type="ChEBI" id="CHEBI:29103"/>
    </cofactor>
</comment>
<comment type="function">
    <text evidence="16">Catalyzes the phosphorylation of pantothenate (Pan), the first step in CoA biosynthesis.</text>
</comment>
<dbReference type="PANTHER" id="PTHR34265">
    <property type="entry name" value="TYPE III PANTOTHENATE KINASE"/>
    <property type="match status" value="1"/>
</dbReference>
<feature type="active site" description="Proton acceptor" evidence="16">
    <location>
        <position position="113"/>
    </location>
</feature>
<evidence type="ECO:0000256" key="9">
    <source>
        <dbReference type="ARBA" id="ARBA00022741"/>
    </source>
</evidence>
<keyword evidence="13 16" id="KW-0173">Coenzyme A biosynthesis</keyword>
<dbReference type="InterPro" id="IPR004619">
    <property type="entry name" value="Type_III_PanK"/>
</dbReference>
<comment type="caution">
    <text evidence="17">The sequence shown here is derived from an EMBL/GenBank/DDBJ whole genome shotgun (WGS) entry which is preliminary data.</text>
</comment>
<evidence type="ECO:0000256" key="3">
    <source>
        <dbReference type="ARBA" id="ARBA00004496"/>
    </source>
</evidence>
<keyword evidence="12 16" id="KW-0630">Potassium</keyword>
<evidence type="ECO:0000256" key="4">
    <source>
        <dbReference type="ARBA" id="ARBA00005225"/>
    </source>
</evidence>
<proteinExistence type="inferred from homology"/>
<feature type="binding site" evidence="16">
    <location>
        <begin position="14"/>
        <end position="21"/>
    </location>
    <ligand>
        <name>ATP</name>
        <dbReference type="ChEBI" id="CHEBI:30616"/>
    </ligand>
</feature>
<name>A0A117MSA8_CHLLI</name>
<dbReference type="NCBIfam" id="TIGR00671">
    <property type="entry name" value="baf"/>
    <property type="match status" value="1"/>
</dbReference>
<comment type="subunit">
    <text evidence="5 16">Homodimer.</text>
</comment>
<feature type="binding site" evidence="16">
    <location>
        <position position="137"/>
    </location>
    <ligand>
        <name>ATP</name>
        <dbReference type="ChEBI" id="CHEBI:30616"/>
    </ligand>
</feature>
<dbReference type="GO" id="GO:0005524">
    <property type="term" value="F:ATP binding"/>
    <property type="evidence" value="ECO:0007669"/>
    <property type="project" value="UniProtKB-UniRule"/>
</dbReference>
<gene>
    <name evidence="16" type="primary">coaX</name>
    <name evidence="17" type="ORF">ASB62_00785</name>
</gene>
<dbReference type="Gene3D" id="3.30.420.40">
    <property type="match status" value="2"/>
</dbReference>
<evidence type="ECO:0000256" key="6">
    <source>
        <dbReference type="ARBA" id="ARBA00012102"/>
    </source>
</evidence>
<accession>A0A117MSA8</accession>
<dbReference type="GO" id="GO:0004594">
    <property type="term" value="F:pantothenate kinase activity"/>
    <property type="evidence" value="ECO:0007669"/>
    <property type="project" value="UniProtKB-UniRule"/>
</dbReference>
<dbReference type="EC" id="2.7.1.33" evidence="6 16"/>
<feature type="binding site" evidence="16">
    <location>
        <position position="104"/>
    </location>
    <ligand>
        <name>substrate</name>
    </ligand>
</feature>
<dbReference type="PANTHER" id="PTHR34265:SF1">
    <property type="entry name" value="TYPE III PANTOTHENATE KINASE"/>
    <property type="match status" value="1"/>
</dbReference>
<evidence type="ECO:0000313" key="18">
    <source>
        <dbReference type="Proteomes" id="UP000053937"/>
    </source>
</evidence>
<comment type="subcellular location">
    <subcellularLocation>
        <location evidence="3 16">Cytoplasm</location>
    </subcellularLocation>
</comment>
<dbReference type="Proteomes" id="UP000053937">
    <property type="component" value="Unassembled WGS sequence"/>
</dbReference>
<keyword evidence="11 16" id="KW-0067">ATP-binding</keyword>
<evidence type="ECO:0000256" key="10">
    <source>
        <dbReference type="ARBA" id="ARBA00022777"/>
    </source>
</evidence>
<evidence type="ECO:0000256" key="12">
    <source>
        <dbReference type="ARBA" id="ARBA00022958"/>
    </source>
</evidence>
<dbReference type="HAMAP" id="MF_01274">
    <property type="entry name" value="Pantothen_kinase_3"/>
    <property type="match status" value="1"/>
</dbReference>
<dbReference type="OrthoDB" id="9804707at2"/>
<dbReference type="RefSeq" id="WP_059138191.1">
    <property type="nucleotide sequence ID" value="NZ_LMBR01000004.1"/>
</dbReference>
<reference evidence="17 18" key="1">
    <citation type="submission" date="2015-10" db="EMBL/GenBank/DDBJ databases">
        <title>Draft Genome Sequence of Chlorobium limicola strain Frasassi Growing under Artificial Lighting in the Frasassi Cave System.</title>
        <authorList>
            <person name="Mansor M."/>
            <person name="Macalady J."/>
        </authorList>
    </citation>
    <scope>NUCLEOTIDE SEQUENCE [LARGE SCALE GENOMIC DNA]</scope>
    <source>
        <strain evidence="17 18">Frasassi</strain>
    </source>
</reference>
<keyword evidence="9 16" id="KW-0547">Nucleotide-binding</keyword>
<evidence type="ECO:0000256" key="7">
    <source>
        <dbReference type="ARBA" id="ARBA00022490"/>
    </source>
</evidence>
<dbReference type="UniPathway" id="UPA00241">
    <property type="reaction ID" value="UER00352"/>
</dbReference>
<dbReference type="NCBIfam" id="NF009849">
    <property type="entry name" value="PRK13320.1-1"/>
    <property type="match status" value="1"/>
</dbReference>
<sequence length="266" mass="28086">MLPSGRENPLLVVDIGNTTVTCAVFQQDAVIDMFGFSTDILAEPDRLPEAFHPLAGAGPAVRDAVLCSVVPAVSESVRDYLARSLGGEVLLVSSGMKLPFSLHYESPSSFGVDRIALCAAGRKLFPRQALIALDVGTAITIDVLGAEGVYLGGFIMPGLDLMAGALHERTAQLPLVSIHQPAELLGRSTVTCIRNGIFWGCIAQLDGLFVRISRELQEQGEGEPAMMVTGGNATAVAGLLAARPQLVEHAVAKGACYLYELNASRQ</sequence>
<feature type="binding site" evidence="16">
    <location>
        <position position="134"/>
    </location>
    <ligand>
        <name>K(+)</name>
        <dbReference type="ChEBI" id="CHEBI:29103"/>
    </ligand>
</feature>
<comment type="pathway">
    <text evidence="4 16">Cofactor biosynthesis; coenzyme A biosynthesis; CoA from (R)-pantothenate: step 1/5.</text>
</comment>
<keyword evidence="18" id="KW-1185">Reference proteome</keyword>
<evidence type="ECO:0000313" key="17">
    <source>
        <dbReference type="EMBL" id="KUL33082.1"/>
    </source>
</evidence>
<comment type="catalytic activity">
    <reaction evidence="1 16">
        <text>(R)-pantothenate + ATP = (R)-4'-phosphopantothenate + ADP + H(+)</text>
        <dbReference type="Rhea" id="RHEA:16373"/>
        <dbReference type="ChEBI" id="CHEBI:10986"/>
        <dbReference type="ChEBI" id="CHEBI:15378"/>
        <dbReference type="ChEBI" id="CHEBI:29032"/>
        <dbReference type="ChEBI" id="CHEBI:30616"/>
        <dbReference type="ChEBI" id="CHEBI:456216"/>
        <dbReference type="EC" id="2.7.1.33"/>
    </reaction>
</comment>
<dbReference type="AlphaFoldDB" id="A0A117MSA8"/>
<evidence type="ECO:0000256" key="15">
    <source>
        <dbReference type="ARBA" id="ARBA00040883"/>
    </source>
</evidence>
<evidence type="ECO:0000256" key="8">
    <source>
        <dbReference type="ARBA" id="ARBA00022679"/>
    </source>
</evidence>
<dbReference type="Pfam" id="PF03309">
    <property type="entry name" value="Pan_kinase"/>
    <property type="match status" value="1"/>
</dbReference>
<evidence type="ECO:0000256" key="2">
    <source>
        <dbReference type="ARBA" id="ARBA00001958"/>
    </source>
</evidence>
<dbReference type="CDD" id="cd24015">
    <property type="entry name" value="ASKHA_NBD_PanK-III"/>
    <property type="match status" value="1"/>
</dbReference>
<dbReference type="GO" id="GO:0005737">
    <property type="term" value="C:cytoplasm"/>
    <property type="evidence" value="ECO:0007669"/>
    <property type="project" value="UniProtKB-SubCell"/>
</dbReference>
<keyword evidence="7 16" id="KW-0963">Cytoplasm</keyword>
<dbReference type="GO" id="GO:0046872">
    <property type="term" value="F:metal ion binding"/>
    <property type="evidence" value="ECO:0007669"/>
    <property type="project" value="UniProtKB-KW"/>
</dbReference>
<dbReference type="SUPFAM" id="SSF53067">
    <property type="entry name" value="Actin-like ATPase domain"/>
    <property type="match status" value="2"/>
</dbReference>
<dbReference type="GO" id="GO:0015937">
    <property type="term" value="P:coenzyme A biosynthetic process"/>
    <property type="evidence" value="ECO:0007669"/>
    <property type="project" value="UniProtKB-UniRule"/>
</dbReference>
<keyword evidence="10 16" id="KW-0418">Kinase</keyword>
<evidence type="ECO:0000256" key="11">
    <source>
        <dbReference type="ARBA" id="ARBA00022840"/>
    </source>
</evidence>
<evidence type="ECO:0000256" key="16">
    <source>
        <dbReference type="HAMAP-Rule" id="MF_01274"/>
    </source>
</evidence>
<evidence type="ECO:0000256" key="13">
    <source>
        <dbReference type="ARBA" id="ARBA00022993"/>
    </source>
</evidence>
<dbReference type="InterPro" id="IPR043129">
    <property type="entry name" value="ATPase_NBD"/>
</dbReference>
<keyword evidence="8 16" id="KW-0808">Transferase</keyword>
<keyword evidence="16" id="KW-0479">Metal-binding</keyword>